<dbReference type="PANTHER" id="PTHR43031:SF18">
    <property type="entry name" value="RHODANESE-RELATED SULFURTRANSFERASES"/>
    <property type="match status" value="1"/>
</dbReference>
<keyword evidence="1" id="KW-0732">Signal</keyword>
<feature type="domain" description="Rhodanese" evidence="2">
    <location>
        <begin position="30"/>
        <end position="115"/>
    </location>
</feature>
<dbReference type="SUPFAM" id="SSF52821">
    <property type="entry name" value="Rhodanese/Cell cycle control phosphatase"/>
    <property type="match status" value="1"/>
</dbReference>
<dbReference type="OrthoDB" id="9789585at2"/>
<dbReference type="InterPro" id="IPR050229">
    <property type="entry name" value="GlpE_sulfurtransferase"/>
</dbReference>
<dbReference type="Gene3D" id="3.40.250.10">
    <property type="entry name" value="Rhodanese-like domain"/>
    <property type="match status" value="1"/>
</dbReference>
<organism evidence="3 4">
    <name type="scientific">Chelonobacter oris</name>
    <dbReference type="NCBI Taxonomy" id="505317"/>
    <lineage>
        <taxon>Bacteria</taxon>
        <taxon>Pseudomonadati</taxon>
        <taxon>Pseudomonadota</taxon>
        <taxon>Gammaproteobacteria</taxon>
        <taxon>Pasteurellales</taxon>
        <taxon>Pasteurellaceae</taxon>
        <taxon>Chelonobacter</taxon>
    </lineage>
</organism>
<feature type="signal peptide" evidence="1">
    <location>
        <begin position="1"/>
        <end position="21"/>
    </location>
</feature>
<evidence type="ECO:0000256" key="1">
    <source>
        <dbReference type="SAM" id="SignalP"/>
    </source>
</evidence>
<dbReference type="PROSITE" id="PS50206">
    <property type="entry name" value="RHODANESE_3"/>
    <property type="match status" value="1"/>
</dbReference>
<name>A0A0A3AMZ6_9PAST</name>
<dbReference type="RefSeq" id="WP_034614058.1">
    <property type="nucleotide sequence ID" value="NZ_JSUM01000006.1"/>
</dbReference>
<dbReference type="SMART" id="SM00450">
    <property type="entry name" value="RHOD"/>
    <property type="match status" value="1"/>
</dbReference>
<dbReference type="CDD" id="cd00158">
    <property type="entry name" value="RHOD"/>
    <property type="match status" value="1"/>
</dbReference>
<keyword evidence="4" id="KW-1185">Reference proteome</keyword>
<dbReference type="STRING" id="505317.OA57_04645"/>
<evidence type="ECO:0000259" key="2">
    <source>
        <dbReference type="PROSITE" id="PS50206"/>
    </source>
</evidence>
<feature type="chain" id="PRO_5001998107" description="Rhodanese domain-containing protein" evidence="1">
    <location>
        <begin position="22"/>
        <end position="116"/>
    </location>
</feature>
<dbReference type="InterPro" id="IPR036873">
    <property type="entry name" value="Rhodanese-like_dom_sf"/>
</dbReference>
<sequence>MQILKLITATLLLATSAVSMTETTPQQIQQQQNPLMIDVRSKDEFDAGHLQSAVHIPHDQIERQISRLTTDKDQKIYVYCRSGRRAEAAKAELEKLGYRNVENLGGYAQLKADGVK</sequence>
<dbReference type="PANTHER" id="PTHR43031">
    <property type="entry name" value="FAD-DEPENDENT OXIDOREDUCTASE"/>
    <property type="match status" value="1"/>
</dbReference>
<dbReference type="InterPro" id="IPR001763">
    <property type="entry name" value="Rhodanese-like_dom"/>
</dbReference>
<evidence type="ECO:0000313" key="4">
    <source>
        <dbReference type="Proteomes" id="UP000030380"/>
    </source>
</evidence>
<dbReference type="Proteomes" id="UP000030380">
    <property type="component" value="Unassembled WGS sequence"/>
</dbReference>
<gene>
    <name evidence="3" type="ORF">OA57_04645</name>
</gene>
<reference evidence="3 4" key="1">
    <citation type="submission" date="2014-11" db="EMBL/GenBank/DDBJ databases">
        <title>Draft genome sequence of Chelonobacter oris 1662T, associated with respiratory disease in Hermann's Tortoises.</title>
        <authorList>
            <person name="Kudirkiene E."/>
            <person name="Hansen M.J."/>
            <person name="Bojesen A.M."/>
        </authorList>
    </citation>
    <scope>NUCLEOTIDE SEQUENCE [LARGE SCALE GENOMIC DNA]</scope>
    <source>
        <strain evidence="3 4">1662</strain>
    </source>
</reference>
<dbReference type="EMBL" id="JSUM01000006">
    <property type="protein sequence ID" value="KGQ70661.1"/>
    <property type="molecule type" value="Genomic_DNA"/>
</dbReference>
<dbReference type="Pfam" id="PF00581">
    <property type="entry name" value="Rhodanese"/>
    <property type="match status" value="1"/>
</dbReference>
<evidence type="ECO:0000313" key="3">
    <source>
        <dbReference type="EMBL" id="KGQ70661.1"/>
    </source>
</evidence>
<proteinExistence type="predicted"/>
<comment type="caution">
    <text evidence="3">The sequence shown here is derived from an EMBL/GenBank/DDBJ whole genome shotgun (WGS) entry which is preliminary data.</text>
</comment>
<dbReference type="AlphaFoldDB" id="A0A0A3AMZ6"/>
<protein>
    <recommendedName>
        <fullName evidence="2">Rhodanese domain-containing protein</fullName>
    </recommendedName>
</protein>
<accession>A0A0A3AMZ6</accession>